<name>A0A939J9U7_9HYPH</name>
<evidence type="ECO:0000313" key="3">
    <source>
        <dbReference type="Proteomes" id="UP000664779"/>
    </source>
</evidence>
<feature type="chain" id="PRO_5037346637" description="Lipoprotein" evidence="1">
    <location>
        <begin position="19"/>
        <end position="201"/>
    </location>
</feature>
<sequence length="201" mass="21927">MATVVALLGTLAGCAAQADNDAFSWYNDNRSAPKGNRVYVCHGFGCAYRTPVDFSRRDLNRLKAILAQGRRSPQAERKAVAKAVAWQEKRVAPLVGSADDIGGLDMQNAGKRGQMDCLDESTNTNSLLLVAEKHGYLKHHKVSSPVARGFFLDGRYPHATATIREVESKKVFAIDSWPESNGKPPVVQPLTEWMASKPVSS</sequence>
<keyword evidence="3" id="KW-1185">Reference proteome</keyword>
<dbReference type="AlphaFoldDB" id="A0A939J9U7"/>
<protein>
    <recommendedName>
        <fullName evidence="4">Lipoprotein</fullName>
    </recommendedName>
</protein>
<reference evidence="2" key="1">
    <citation type="submission" date="2021-03" db="EMBL/GenBank/DDBJ databases">
        <title>Roseibium sp. CAU 1637 isolated from Incheon.</title>
        <authorList>
            <person name="Kim W."/>
        </authorList>
    </citation>
    <scope>NUCLEOTIDE SEQUENCE</scope>
    <source>
        <strain evidence="2">CAU 1637</strain>
    </source>
</reference>
<comment type="caution">
    <text evidence="2">The sequence shown here is derived from an EMBL/GenBank/DDBJ whole genome shotgun (WGS) entry which is preliminary data.</text>
</comment>
<keyword evidence="1" id="KW-0732">Signal</keyword>
<dbReference type="Proteomes" id="UP000664779">
    <property type="component" value="Unassembled WGS sequence"/>
</dbReference>
<evidence type="ECO:0000256" key="1">
    <source>
        <dbReference type="SAM" id="SignalP"/>
    </source>
</evidence>
<proteinExistence type="predicted"/>
<gene>
    <name evidence="2" type="ORF">J0X15_13705</name>
</gene>
<evidence type="ECO:0008006" key="4">
    <source>
        <dbReference type="Google" id="ProtNLM"/>
    </source>
</evidence>
<organism evidence="2 3">
    <name type="scientific">Roseibium limicola</name>
    <dbReference type="NCBI Taxonomy" id="2816037"/>
    <lineage>
        <taxon>Bacteria</taxon>
        <taxon>Pseudomonadati</taxon>
        <taxon>Pseudomonadota</taxon>
        <taxon>Alphaproteobacteria</taxon>
        <taxon>Hyphomicrobiales</taxon>
        <taxon>Stappiaceae</taxon>
        <taxon>Roseibium</taxon>
    </lineage>
</organism>
<feature type="signal peptide" evidence="1">
    <location>
        <begin position="1"/>
        <end position="18"/>
    </location>
</feature>
<dbReference type="EMBL" id="JAFLNF010000005">
    <property type="protein sequence ID" value="MBO0346284.1"/>
    <property type="molecule type" value="Genomic_DNA"/>
</dbReference>
<evidence type="ECO:0000313" key="2">
    <source>
        <dbReference type="EMBL" id="MBO0346284.1"/>
    </source>
</evidence>
<accession>A0A939J9U7</accession>